<protein>
    <submittedName>
        <fullName evidence="13">Cytochrome d ubiquinol oxidase subunit 2</fullName>
    </submittedName>
</protein>
<dbReference type="eggNOG" id="COG1294">
    <property type="taxonomic scope" value="Bacteria"/>
</dbReference>
<dbReference type="PANTHER" id="PTHR43141">
    <property type="entry name" value="CYTOCHROME BD2 SUBUNIT II"/>
    <property type="match status" value="1"/>
</dbReference>
<keyword evidence="7" id="KW-0479">Metal-binding</keyword>
<keyword evidence="4" id="KW-1003">Cell membrane</keyword>
<dbReference type="GO" id="GO:0005886">
    <property type="term" value="C:plasma membrane"/>
    <property type="evidence" value="ECO:0007669"/>
    <property type="project" value="UniProtKB-SubCell"/>
</dbReference>
<dbReference type="GO" id="GO:0019646">
    <property type="term" value="P:aerobic electron transport chain"/>
    <property type="evidence" value="ECO:0007669"/>
    <property type="project" value="TreeGrafter"/>
</dbReference>
<keyword evidence="10" id="KW-0408">Iron</keyword>
<dbReference type="NCBIfam" id="TIGR00203">
    <property type="entry name" value="cydB"/>
    <property type="match status" value="1"/>
</dbReference>
<evidence type="ECO:0000256" key="12">
    <source>
        <dbReference type="SAM" id="Phobius"/>
    </source>
</evidence>
<keyword evidence="6 12" id="KW-0812">Transmembrane</keyword>
<dbReference type="PIRSF" id="PIRSF000267">
    <property type="entry name" value="Cyt_oxidse_sub2"/>
    <property type="match status" value="1"/>
</dbReference>
<evidence type="ECO:0000256" key="5">
    <source>
        <dbReference type="ARBA" id="ARBA00022617"/>
    </source>
</evidence>
<dbReference type="AlphaFoldDB" id="A0A096CP19"/>
<dbReference type="GO" id="GO:0070069">
    <property type="term" value="C:cytochrome complex"/>
    <property type="evidence" value="ECO:0007669"/>
    <property type="project" value="TreeGrafter"/>
</dbReference>
<keyword evidence="9 12" id="KW-1133">Transmembrane helix</keyword>
<evidence type="ECO:0000256" key="11">
    <source>
        <dbReference type="ARBA" id="ARBA00023136"/>
    </source>
</evidence>
<comment type="caution">
    <text evidence="13">The sequence shown here is derived from an EMBL/GenBank/DDBJ whole genome shotgun (WGS) entry which is preliminary data.</text>
</comment>
<gene>
    <name evidence="13" type="ORF">HMPREF0872_06135</name>
</gene>
<keyword evidence="11 12" id="KW-0472">Membrane</keyword>
<feature type="transmembrane region" description="Helical" evidence="12">
    <location>
        <begin position="256"/>
        <end position="281"/>
    </location>
</feature>
<comment type="subcellular location">
    <subcellularLocation>
        <location evidence="1">Cell membrane</location>
        <topology evidence="1">Multi-pass membrane protein</topology>
    </subcellularLocation>
</comment>
<evidence type="ECO:0000256" key="4">
    <source>
        <dbReference type="ARBA" id="ARBA00022475"/>
    </source>
</evidence>
<keyword evidence="8" id="KW-0249">Electron transport</keyword>
<evidence type="ECO:0000256" key="6">
    <source>
        <dbReference type="ARBA" id="ARBA00022692"/>
    </source>
</evidence>
<dbReference type="InterPro" id="IPR003317">
    <property type="entry name" value="Cyt-d_oxidase_su2"/>
</dbReference>
<feature type="transmembrane region" description="Helical" evidence="12">
    <location>
        <begin position="301"/>
        <end position="323"/>
    </location>
</feature>
<dbReference type="Pfam" id="PF02322">
    <property type="entry name" value="Cyt_bd_oxida_II"/>
    <property type="match status" value="1"/>
</dbReference>
<evidence type="ECO:0000256" key="1">
    <source>
        <dbReference type="ARBA" id="ARBA00004651"/>
    </source>
</evidence>
<dbReference type="GO" id="GO:0009055">
    <property type="term" value="F:electron transfer activity"/>
    <property type="evidence" value="ECO:0007669"/>
    <property type="project" value="TreeGrafter"/>
</dbReference>
<accession>A0A096CP19</accession>
<proteinExistence type="inferred from homology"/>
<evidence type="ECO:0000256" key="7">
    <source>
        <dbReference type="ARBA" id="ARBA00022723"/>
    </source>
</evidence>
<dbReference type="Proteomes" id="UP000029628">
    <property type="component" value="Unassembled WGS sequence"/>
</dbReference>
<organism evidence="13 14">
    <name type="scientific">Veillonella montpellierensis DNF00314</name>
    <dbReference type="NCBI Taxonomy" id="1401067"/>
    <lineage>
        <taxon>Bacteria</taxon>
        <taxon>Bacillati</taxon>
        <taxon>Bacillota</taxon>
        <taxon>Negativicutes</taxon>
        <taxon>Veillonellales</taxon>
        <taxon>Veillonellaceae</taxon>
        <taxon>Veillonella</taxon>
    </lineage>
</organism>
<dbReference type="GO" id="GO:0046872">
    <property type="term" value="F:metal ion binding"/>
    <property type="evidence" value="ECO:0007669"/>
    <property type="project" value="UniProtKB-KW"/>
</dbReference>
<name>A0A096CP19_9FIRM</name>
<dbReference type="RefSeq" id="WP_038152766.1">
    <property type="nucleotide sequence ID" value="NZ_JRNT01000018.1"/>
</dbReference>
<evidence type="ECO:0000256" key="2">
    <source>
        <dbReference type="ARBA" id="ARBA00007543"/>
    </source>
</evidence>
<dbReference type="EMBL" id="JRNT01000018">
    <property type="protein sequence ID" value="KGF47069.1"/>
    <property type="molecule type" value="Genomic_DNA"/>
</dbReference>
<feature type="transmembrane region" description="Helical" evidence="12">
    <location>
        <begin position="199"/>
        <end position="217"/>
    </location>
</feature>
<feature type="transmembrane region" description="Helical" evidence="12">
    <location>
        <begin position="229"/>
        <end position="249"/>
    </location>
</feature>
<evidence type="ECO:0000313" key="13">
    <source>
        <dbReference type="EMBL" id="KGF47069.1"/>
    </source>
</evidence>
<evidence type="ECO:0000256" key="9">
    <source>
        <dbReference type="ARBA" id="ARBA00022989"/>
    </source>
</evidence>
<feature type="transmembrane region" description="Helical" evidence="12">
    <location>
        <begin position="7"/>
        <end position="26"/>
    </location>
</feature>
<evidence type="ECO:0000256" key="8">
    <source>
        <dbReference type="ARBA" id="ARBA00022982"/>
    </source>
</evidence>
<dbReference type="PANTHER" id="PTHR43141:SF5">
    <property type="entry name" value="CYTOCHROME BD-I UBIQUINOL OXIDASE SUBUNIT 2"/>
    <property type="match status" value="1"/>
</dbReference>
<feature type="transmembrane region" description="Helical" evidence="12">
    <location>
        <begin position="120"/>
        <end position="143"/>
    </location>
</feature>
<sequence length="339" mass="37716">MELIMSNLNVIWFILICVLFAGFFLLEGFDYGVGMWLPIIGKTDVQRRQMINSIGPVWDGNEVWMITAGGAMFASFPHVYATLFSGFYLALFLMLAALIFRGVAFEFRSKSPNRTWRKSFDYAIFFGSLIPALLWGVTVGNLIQGTPIDGTMTYVGSFFDLLSPYTILCGIAFILVFLYHGGLYTCIKTAGEISERARASSLVVGVITAVGALVLGGATYACTDMFDNILAIIAYVLAIVCFLVSWFATRTRNPKFGFLFSSLTIIMVTAAYFAGLFPRIMVSSLNPDWSLTITNASSSTYTLALMTVVACVFVPIVLAYQIWVYYTFRKRITEDDLHY</sequence>
<evidence type="ECO:0000256" key="10">
    <source>
        <dbReference type="ARBA" id="ARBA00023004"/>
    </source>
</evidence>
<evidence type="ECO:0000256" key="3">
    <source>
        <dbReference type="ARBA" id="ARBA00022448"/>
    </source>
</evidence>
<reference evidence="13 14" key="1">
    <citation type="submission" date="2014-07" db="EMBL/GenBank/DDBJ databases">
        <authorList>
            <person name="McCorrison J."/>
            <person name="Sanka R."/>
            <person name="Torralba M."/>
            <person name="Gillis M."/>
            <person name="Haft D.H."/>
            <person name="Methe B."/>
            <person name="Sutton G."/>
            <person name="Nelson K.E."/>
        </authorList>
    </citation>
    <scope>NUCLEOTIDE SEQUENCE [LARGE SCALE GENOMIC DNA]</scope>
    <source>
        <strain evidence="13 14">DNF00314</strain>
    </source>
</reference>
<comment type="similarity">
    <text evidence="2">Belongs to the cytochrome ubiquinol oxidase subunit 2 family.</text>
</comment>
<dbReference type="GO" id="GO:0016682">
    <property type="term" value="F:oxidoreductase activity, acting on diphenols and related substances as donors, oxygen as acceptor"/>
    <property type="evidence" value="ECO:0007669"/>
    <property type="project" value="TreeGrafter"/>
</dbReference>
<evidence type="ECO:0000313" key="14">
    <source>
        <dbReference type="Proteomes" id="UP000029628"/>
    </source>
</evidence>
<feature type="transmembrane region" description="Helical" evidence="12">
    <location>
        <begin position="163"/>
        <end position="187"/>
    </location>
</feature>
<keyword evidence="14" id="KW-1185">Reference proteome</keyword>
<feature type="transmembrane region" description="Helical" evidence="12">
    <location>
        <begin position="79"/>
        <end position="100"/>
    </location>
</feature>
<keyword evidence="5" id="KW-0349">Heme</keyword>
<keyword evidence="3" id="KW-0813">Transport</keyword>